<dbReference type="Pfam" id="PF05699">
    <property type="entry name" value="Dimer_Tnp_hAT"/>
    <property type="match status" value="1"/>
</dbReference>
<keyword evidence="3" id="KW-1185">Reference proteome</keyword>
<evidence type="ECO:0000313" key="2">
    <source>
        <dbReference type="EMBL" id="CAI9728291.1"/>
    </source>
</evidence>
<dbReference type="AlphaFoldDB" id="A0AA36B6Z2"/>
<evidence type="ECO:0000313" key="3">
    <source>
        <dbReference type="Proteomes" id="UP001162480"/>
    </source>
</evidence>
<feature type="domain" description="HAT C-terminal dimerisation" evidence="1">
    <location>
        <begin position="93"/>
        <end position="141"/>
    </location>
</feature>
<name>A0AA36B6Z2_OCTVU</name>
<proteinExistence type="predicted"/>
<dbReference type="Proteomes" id="UP001162480">
    <property type="component" value="Chromosome 9"/>
</dbReference>
<sequence>MSAEKNRVMKYKPMLGQLHEHFGFKLLADGNIKTAGKVYCIYCDKSFMDLTHRLLITFKTNTCYSIRNSACKRIKPMESDSDLGEGVENAFDEVQQYIMEKKVAESVDPLQWCKLNGHQNPKLALFAKTVLCIAAAFVPCE</sequence>
<gene>
    <name evidence="2" type="ORF">OCTVUL_1B021383</name>
</gene>
<evidence type="ECO:0000259" key="1">
    <source>
        <dbReference type="Pfam" id="PF05699"/>
    </source>
</evidence>
<reference evidence="2" key="1">
    <citation type="submission" date="2023-08" db="EMBL/GenBank/DDBJ databases">
        <authorList>
            <person name="Alioto T."/>
            <person name="Alioto T."/>
            <person name="Gomez Garrido J."/>
        </authorList>
    </citation>
    <scope>NUCLEOTIDE SEQUENCE</scope>
</reference>
<organism evidence="2 3">
    <name type="scientific">Octopus vulgaris</name>
    <name type="common">Common octopus</name>
    <dbReference type="NCBI Taxonomy" id="6645"/>
    <lineage>
        <taxon>Eukaryota</taxon>
        <taxon>Metazoa</taxon>
        <taxon>Spiralia</taxon>
        <taxon>Lophotrochozoa</taxon>
        <taxon>Mollusca</taxon>
        <taxon>Cephalopoda</taxon>
        <taxon>Coleoidea</taxon>
        <taxon>Octopodiformes</taxon>
        <taxon>Octopoda</taxon>
        <taxon>Incirrata</taxon>
        <taxon>Octopodidae</taxon>
        <taxon>Octopus</taxon>
    </lineage>
</organism>
<dbReference type="EMBL" id="OX597822">
    <property type="protein sequence ID" value="CAI9728291.1"/>
    <property type="molecule type" value="Genomic_DNA"/>
</dbReference>
<dbReference type="SUPFAM" id="SSF53098">
    <property type="entry name" value="Ribonuclease H-like"/>
    <property type="match status" value="1"/>
</dbReference>
<dbReference type="InterPro" id="IPR008906">
    <property type="entry name" value="HATC_C_dom"/>
</dbReference>
<dbReference type="GO" id="GO:0046983">
    <property type="term" value="F:protein dimerization activity"/>
    <property type="evidence" value="ECO:0007669"/>
    <property type="project" value="InterPro"/>
</dbReference>
<dbReference type="InterPro" id="IPR012337">
    <property type="entry name" value="RNaseH-like_sf"/>
</dbReference>
<protein>
    <submittedName>
        <fullName evidence="2">Zinc finger BED domain-containing 1-like</fullName>
    </submittedName>
</protein>
<accession>A0AA36B6Z2</accession>